<feature type="domain" description="Outer membrane protein beta-barrel" evidence="7">
    <location>
        <begin position="42"/>
        <end position="292"/>
    </location>
</feature>
<evidence type="ECO:0000256" key="5">
    <source>
        <dbReference type="ARBA" id="ARBA00038306"/>
    </source>
</evidence>
<evidence type="ECO:0000313" key="9">
    <source>
        <dbReference type="Proteomes" id="UP000682843"/>
    </source>
</evidence>
<dbReference type="SUPFAM" id="SSF56925">
    <property type="entry name" value="OMPA-like"/>
    <property type="match status" value="1"/>
</dbReference>
<name>A0ABX8A612_9BRAD</name>
<evidence type="ECO:0000256" key="4">
    <source>
        <dbReference type="ARBA" id="ARBA00023237"/>
    </source>
</evidence>
<organism evidence="8 9">
    <name type="scientific">Tardiphaga alba</name>
    <dbReference type="NCBI Taxonomy" id="340268"/>
    <lineage>
        <taxon>Bacteria</taxon>
        <taxon>Pseudomonadati</taxon>
        <taxon>Pseudomonadota</taxon>
        <taxon>Alphaproteobacteria</taxon>
        <taxon>Hyphomicrobiales</taxon>
        <taxon>Nitrobacteraceae</taxon>
        <taxon>Tardiphaga</taxon>
    </lineage>
</organism>
<dbReference type="InterPro" id="IPR027385">
    <property type="entry name" value="Beta-barrel_OMP"/>
</dbReference>
<evidence type="ECO:0000256" key="2">
    <source>
        <dbReference type="ARBA" id="ARBA00022729"/>
    </source>
</evidence>
<sequence length="296" mass="30905">MRRILWIAAVTAVLAAQGAVAADMAVPASQPFIKTPRMSDPRIDWSGFYAGVNIGYGWGRSSTDINFIDGATSLSASSGHFDLDGINGGGQVGYNWQRQNWVIGLQADIQGARQSGNFAALCLGSTGLTVDGACTRGHRGDVIDDPALPVTLRMTQKIDWFGTVRGRLGTTVVPHVLVYGTGGLAYGGISTSGRIDGVNISDNAGADGADFTPATASFSHRQTRIGWTAGAGIEAELGNNWSAALDYLYVDLGTVSGTIATPVTALSGGPLAVSYSSHVTENMLRLSLNYRFGAAQ</sequence>
<dbReference type="Gene3D" id="2.40.160.20">
    <property type="match status" value="1"/>
</dbReference>
<evidence type="ECO:0000313" key="8">
    <source>
        <dbReference type="EMBL" id="QUS39088.1"/>
    </source>
</evidence>
<evidence type="ECO:0000256" key="1">
    <source>
        <dbReference type="ARBA" id="ARBA00004442"/>
    </source>
</evidence>
<evidence type="ECO:0000259" key="7">
    <source>
        <dbReference type="Pfam" id="PF13505"/>
    </source>
</evidence>
<dbReference type="PANTHER" id="PTHR34001:SF3">
    <property type="entry name" value="BLL7405 PROTEIN"/>
    <property type="match status" value="1"/>
</dbReference>
<dbReference type="InterPro" id="IPR011250">
    <property type="entry name" value="OMP/PagP_B-barrel"/>
</dbReference>
<dbReference type="Pfam" id="PF13505">
    <property type="entry name" value="OMP_b-brl"/>
    <property type="match status" value="1"/>
</dbReference>
<feature type="chain" id="PRO_5046838096" evidence="6">
    <location>
        <begin position="22"/>
        <end position="296"/>
    </location>
</feature>
<comment type="similarity">
    <text evidence="5">Belongs to the Omp25/RopB family.</text>
</comment>
<dbReference type="Proteomes" id="UP000682843">
    <property type="component" value="Chromosome"/>
</dbReference>
<keyword evidence="2 6" id="KW-0732">Signal</keyword>
<keyword evidence="3" id="KW-0472">Membrane</keyword>
<dbReference type="EMBL" id="CP036498">
    <property type="protein sequence ID" value="QUS39088.1"/>
    <property type="molecule type" value="Genomic_DNA"/>
</dbReference>
<dbReference type="PANTHER" id="PTHR34001">
    <property type="entry name" value="BLL7405 PROTEIN"/>
    <property type="match status" value="1"/>
</dbReference>
<keyword evidence="4" id="KW-0998">Cell outer membrane</keyword>
<dbReference type="InterPro" id="IPR051692">
    <property type="entry name" value="OMP-like"/>
</dbReference>
<evidence type="ECO:0000256" key="3">
    <source>
        <dbReference type="ARBA" id="ARBA00023136"/>
    </source>
</evidence>
<accession>A0ABX8A612</accession>
<feature type="signal peptide" evidence="6">
    <location>
        <begin position="1"/>
        <end position="21"/>
    </location>
</feature>
<evidence type="ECO:0000256" key="6">
    <source>
        <dbReference type="SAM" id="SignalP"/>
    </source>
</evidence>
<keyword evidence="9" id="KW-1185">Reference proteome</keyword>
<reference evidence="8 9" key="1">
    <citation type="submission" date="2019-02" db="EMBL/GenBank/DDBJ databases">
        <title>Emended description of the genus Rhodopseudomonas and description of Rhodopseudomonas albus sp. nov., a non-phototrophic, heavy-metal-tolerant bacterium isolated from garden soil.</title>
        <authorList>
            <person name="Bao Z."/>
            <person name="Cao W.W."/>
            <person name="Sato Y."/>
            <person name="Nishizawa T."/>
            <person name="Zhao J."/>
            <person name="Guo Y."/>
            <person name="Ohta H."/>
        </authorList>
    </citation>
    <scope>NUCLEOTIDE SEQUENCE [LARGE SCALE GENOMIC DNA]</scope>
    <source>
        <strain evidence="8 9">SK50-23</strain>
    </source>
</reference>
<comment type="subcellular location">
    <subcellularLocation>
        <location evidence="1">Cell outer membrane</location>
    </subcellularLocation>
</comment>
<dbReference type="RefSeq" id="WP_211912632.1">
    <property type="nucleotide sequence ID" value="NZ_CP036498.1"/>
</dbReference>
<gene>
    <name evidence="8" type="ORF">RPMA_09755</name>
</gene>
<protein>
    <submittedName>
        <fullName evidence="8">Porin family protein</fullName>
    </submittedName>
</protein>
<proteinExistence type="inferred from homology"/>